<keyword evidence="3" id="KW-1185">Reference proteome</keyword>
<dbReference type="GO" id="GO:0006508">
    <property type="term" value="P:proteolysis"/>
    <property type="evidence" value="ECO:0007669"/>
    <property type="project" value="InterPro"/>
</dbReference>
<dbReference type="PANTHER" id="PTHR11802:SF504">
    <property type="entry name" value="SERINE CARBOXYPEPTIDASE-LIKE 13"/>
    <property type="match status" value="1"/>
</dbReference>
<dbReference type="PANTHER" id="PTHR11802">
    <property type="entry name" value="SERINE PROTEASE FAMILY S10 SERINE CARBOXYPEPTIDASE"/>
    <property type="match status" value="1"/>
</dbReference>
<protein>
    <submittedName>
        <fullName evidence="2">Uncharacterized protein</fullName>
    </submittedName>
</protein>
<proteinExistence type="inferred from homology"/>
<comment type="caution">
    <text evidence="2">The sequence shown here is derived from an EMBL/GenBank/DDBJ whole genome shotgun (WGS) entry which is preliminary data.</text>
</comment>
<dbReference type="GO" id="GO:0019748">
    <property type="term" value="P:secondary metabolic process"/>
    <property type="evidence" value="ECO:0007669"/>
    <property type="project" value="TreeGrafter"/>
</dbReference>
<dbReference type="AlphaFoldDB" id="A0A9J5WCH7"/>
<reference evidence="2 3" key="1">
    <citation type="submission" date="2020-09" db="EMBL/GenBank/DDBJ databases">
        <title>De no assembly of potato wild relative species, Solanum commersonii.</title>
        <authorList>
            <person name="Cho K."/>
        </authorList>
    </citation>
    <scope>NUCLEOTIDE SEQUENCE [LARGE SCALE GENOMIC DNA]</scope>
    <source>
        <strain evidence="2">LZ3.2</strain>
        <tissue evidence="2">Leaf</tissue>
    </source>
</reference>
<dbReference type="GO" id="GO:0016747">
    <property type="term" value="F:acyltransferase activity, transferring groups other than amino-acyl groups"/>
    <property type="evidence" value="ECO:0007669"/>
    <property type="project" value="TreeGrafter"/>
</dbReference>
<dbReference type="SUPFAM" id="SSF53474">
    <property type="entry name" value="alpha/beta-Hydrolases"/>
    <property type="match status" value="1"/>
</dbReference>
<name>A0A9J5WCH7_SOLCO</name>
<dbReference type="GO" id="GO:0004185">
    <property type="term" value="F:serine-type carboxypeptidase activity"/>
    <property type="evidence" value="ECO:0007669"/>
    <property type="project" value="InterPro"/>
</dbReference>
<accession>A0A9J5WCH7</accession>
<dbReference type="InterPro" id="IPR001563">
    <property type="entry name" value="Peptidase_S10"/>
</dbReference>
<dbReference type="Gene3D" id="3.40.50.1820">
    <property type="entry name" value="alpha/beta hydrolase"/>
    <property type="match status" value="1"/>
</dbReference>
<dbReference type="Pfam" id="PF00450">
    <property type="entry name" value="Peptidase_S10"/>
    <property type="match status" value="1"/>
</dbReference>
<gene>
    <name evidence="2" type="ORF">H5410_063169</name>
</gene>
<dbReference type="OrthoDB" id="10378329at2759"/>
<organism evidence="2 3">
    <name type="scientific">Solanum commersonii</name>
    <name type="common">Commerson's wild potato</name>
    <name type="synonym">Commerson's nightshade</name>
    <dbReference type="NCBI Taxonomy" id="4109"/>
    <lineage>
        <taxon>Eukaryota</taxon>
        <taxon>Viridiplantae</taxon>
        <taxon>Streptophyta</taxon>
        <taxon>Embryophyta</taxon>
        <taxon>Tracheophyta</taxon>
        <taxon>Spermatophyta</taxon>
        <taxon>Magnoliopsida</taxon>
        <taxon>eudicotyledons</taxon>
        <taxon>Gunneridae</taxon>
        <taxon>Pentapetalae</taxon>
        <taxon>asterids</taxon>
        <taxon>lamiids</taxon>
        <taxon>Solanales</taxon>
        <taxon>Solanaceae</taxon>
        <taxon>Solanoideae</taxon>
        <taxon>Solaneae</taxon>
        <taxon>Solanum</taxon>
    </lineage>
</organism>
<dbReference type="InterPro" id="IPR029058">
    <property type="entry name" value="AB_hydrolase_fold"/>
</dbReference>
<dbReference type="Proteomes" id="UP000824120">
    <property type="component" value="Chromosome 12"/>
</dbReference>
<comment type="similarity">
    <text evidence="1">Belongs to the peptidase S10 family.</text>
</comment>
<evidence type="ECO:0000256" key="1">
    <source>
        <dbReference type="ARBA" id="ARBA00009431"/>
    </source>
</evidence>
<evidence type="ECO:0000313" key="2">
    <source>
        <dbReference type="EMBL" id="KAG5573403.1"/>
    </source>
</evidence>
<evidence type="ECO:0000313" key="3">
    <source>
        <dbReference type="Proteomes" id="UP000824120"/>
    </source>
</evidence>
<sequence length="481" mass="53937">MSAKVVADGVKHDAPGVESVECLVDNMSQQVNNANKFFESDDGTNSIALMNAKSTGKGVELVLKSNWVVVTKKKSPSIGIGSPIRNTVQPVVDSQTMNSGAQEIVLKEVSCFNTFDALTNNIVHEINSSQVNSTNELVISKEQQGATSTPRWGDITDEEEEQVNSPPMQKKLSPTAPAFVPSGAKLVTPRQGLSSSTNVVAILSDHLVSSNIKKLASLTPINTNKQLQFGCRSTLSLNEFANLDDEDIYEEGEEEEMLDYCFAIAARNAYISTRHQRNNKTKHGRKHSWDGKVTEEFVPRHLPMRLAKQNHMIVSTTLTRSNKAKKTKKKYIDPTNKLCVENFKMFKNLVSGINDQQILEPFCGTDSDRPHQLSSERRSLEEDFIFQKYDDFICRESRVSLSNVTSKSIRLVFLDELHKYKVATRKLSTYWANDPRVQEALHVRKYTVSVTLSSKGYRSLIYSGDHDMLVPFQSTQAWISY</sequence>
<dbReference type="EMBL" id="JACXVP010000012">
    <property type="protein sequence ID" value="KAG5573403.1"/>
    <property type="molecule type" value="Genomic_DNA"/>
</dbReference>